<dbReference type="RefSeq" id="WP_067552984.1">
    <property type="nucleotide sequence ID" value="NZ_CP016895.1"/>
</dbReference>
<proteinExistence type="inferred from homology"/>
<name>A0A1B2LXF9_9GAMM</name>
<comment type="similarity">
    <text evidence="2">Belongs to the iron-containing alcohol dehydrogenase family.</text>
</comment>
<dbReference type="PROSITE" id="PS00913">
    <property type="entry name" value="ADH_IRON_1"/>
    <property type="match status" value="1"/>
</dbReference>
<dbReference type="KEGG" id="ala:BFG52_04195"/>
<sequence>MTKSYYEFFCPVKIIAGHAALEHIPFELATLGAKRAMLITDKGVRSNQLLAPIEAAFAASDIEIAYIFDDVPPDSSLETVRAAADHYREHQCDAIIAVGGGSVIDTSKATNILVSEGGDDLLRYSGSHNLPKPLKPLFVIPTTSGTGSEVTMVAVVSDNQKNVKLPFASYYLMPNAAILDPRMTQTLPPHLTAMTAMDALTHSIESYTGLAANPMSDAYATAAIEKIANNLFKVLDNPKDSDGRLALAQASTMAGIAFSNSMVALVHSLGHALGAVAHLPHGLCMNLFLPYVLEYNKAVRQERLANLLLPLAGPDIYAQTPADARADKFIEMILAIRDQLYHLTKLPRTLSETGKVNQTQLDEIAEKALNDGSIIYNPKETRLEDLKLILEKAW</sequence>
<evidence type="ECO:0000259" key="5">
    <source>
        <dbReference type="Pfam" id="PF25137"/>
    </source>
</evidence>
<dbReference type="GO" id="GO:0046872">
    <property type="term" value="F:metal ion binding"/>
    <property type="evidence" value="ECO:0007669"/>
    <property type="project" value="InterPro"/>
</dbReference>
<evidence type="ECO:0000313" key="7">
    <source>
        <dbReference type="Proteomes" id="UP000093391"/>
    </source>
</evidence>
<evidence type="ECO:0000256" key="1">
    <source>
        <dbReference type="ARBA" id="ARBA00001962"/>
    </source>
</evidence>
<comment type="cofactor">
    <cofactor evidence="1">
        <name>Fe cation</name>
        <dbReference type="ChEBI" id="CHEBI:24875"/>
    </cofactor>
</comment>
<dbReference type="Pfam" id="PF00465">
    <property type="entry name" value="Fe-ADH"/>
    <property type="match status" value="1"/>
</dbReference>
<protein>
    <submittedName>
        <fullName evidence="6">Alcohol dehydrogenase</fullName>
    </submittedName>
</protein>
<evidence type="ECO:0000256" key="3">
    <source>
        <dbReference type="ARBA" id="ARBA00023002"/>
    </source>
</evidence>
<reference evidence="6 7" key="1">
    <citation type="submission" date="2016-08" db="EMBL/GenBank/DDBJ databases">
        <authorList>
            <person name="Seilhamer J.J."/>
        </authorList>
    </citation>
    <scope>NUCLEOTIDE SEQUENCE [LARGE SCALE GENOMIC DNA]</scope>
    <source>
        <strain evidence="6 7">BRTC-1</strain>
    </source>
</reference>
<dbReference type="Gene3D" id="1.20.1090.10">
    <property type="entry name" value="Dehydroquinate synthase-like - alpha domain"/>
    <property type="match status" value="1"/>
</dbReference>
<dbReference type="OrthoDB" id="9815791at2"/>
<dbReference type="Proteomes" id="UP000093391">
    <property type="component" value="Chromosome"/>
</dbReference>
<dbReference type="Gene3D" id="3.40.50.1970">
    <property type="match status" value="1"/>
</dbReference>
<dbReference type="SUPFAM" id="SSF56796">
    <property type="entry name" value="Dehydroquinate synthase-like"/>
    <property type="match status" value="1"/>
</dbReference>
<organism evidence="6 7">
    <name type="scientific">Acinetobacter larvae</name>
    <dbReference type="NCBI Taxonomy" id="1789224"/>
    <lineage>
        <taxon>Bacteria</taxon>
        <taxon>Pseudomonadati</taxon>
        <taxon>Pseudomonadota</taxon>
        <taxon>Gammaproteobacteria</taxon>
        <taxon>Moraxellales</taxon>
        <taxon>Moraxellaceae</taxon>
        <taxon>Acinetobacter</taxon>
    </lineage>
</organism>
<evidence type="ECO:0000313" key="6">
    <source>
        <dbReference type="EMBL" id="AOA57634.1"/>
    </source>
</evidence>
<dbReference type="InterPro" id="IPR056798">
    <property type="entry name" value="ADH_Fe_C"/>
</dbReference>
<keyword evidence="3" id="KW-0560">Oxidoreductase</keyword>
<dbReference type="InterPro" id="IPR039697">
    <property type="entry name" value="Alcohol_dehydrogenase_Fe"/>
</dbReference>
<dbReference type="AlphaFoldDB" id="A0A1B2LXF9"/>
<dbReference type="InterPro" id="IPR001670">
    <property type="entry name" value="ADH_Fe/GldA"/>
</dbReference>
<dbReference type="GO" id="GO:0004022">
    <property type="term" value="F:alcohol dehydrogenase (NAD+) activity"/>
    <property type="evidence" value="ECO:0007669"/>
    <property type="project" value="TreeGrafter"/>
</dbReference>
<dbReference type="EMBL" id="CP016895">
    <property type="protein sequence ID" value="AOA57634.1"/>
    <property type="molecule type" value="Genomic_DNA"/>
</dbReference>
<accession>A0A1B2LXF9</accession>
<keyword evidence="7" id="KW-1185">Reference proteome</keyword>
<dbReference type="FunFam" id="3.40.50.1970:FF:000003">
    <property type="entry name" value="Alcohol dehydrogenase, iron-containing"/>
    <property type="match status" value="1"/>
</dbReference>
<feature type="domain" description="Alcohol dehydrogenase iron-type/glycerol dehydrogenase GldA" evidence="4">
    <location>
        <begin position="11"/>
        <end position="181"/>
    </location>
</feature>
<dbReference type="CDD" id="cd14865">
    <property type="entry name" value="Fe-ADH-like"/>
    <property type="match status" value="1"/>
</dbReference>
<dbReference type="PANTHER" id="PTHR11496">
    <property type="entry name" value="ALCOHOL DEHYDROGENASE"/>
    <property type="match status" value="1"/>
</dbReference>
<gene>
    <name evidence="6" type="ORF">BFG52_04195</name>
</gene>
<evidence type="ECO:0000256" key="2">
    <source>
        <dbReference type="ARBA" id="ARBA00007358"/>
    </source>
</evidence>
<dbReference type="Pfam" id="PF25137">
    <property type="entry name" value="ADH_Fe_C"/>
    <property type="match status" value="1"/>
</dbReference>
<dbReference type="InterPro" id="IPR018211">
    <property type="entry name" value="ADH_Fe_CS"/>
</dbReference>
<evidence type="ECO:0000259" key="4">
    <source>
        <dbReference type="Pfam" id="PF00465"/>
    </source>
</evidence>
<dbReference type="STRING" id="1789224.BFG52_04195"/>
<feature type="domain" description="Fe-containing alcohol dehydrogenase-like C-terminal" evidence="5">
    <location>
        <begin position="192"/>
        <end position="394"/>
    </location>
</feature>
<dbReference type="PANTHER" id="PTHR11496:SF83">
    <property type="entry name" value="HYDROXYACID-OXOACID TRANSHYDROGENASE, MITOCHONDRIAL"/>
    <property type="match status" value="1"/>
</dbReference>